<dbReference type="InterPro" id="IPR050469">
    <property type="entry name" value="Diguanylate_Cyclase"/>
</dbReference>
<feature type="transmembrane region" description="Helical" evidence="6">
    <location>
        <begin position="159"/>
        <end position="178"/>
    </location>
</feature>
<keyword evidence="6" id="KW-1133">Transmembrane helix</keyword>
<feature type="coiled-coil region" evidence="5">
    <location>
        <begin position="176"/>
        <end position="203"/>
    </location>
</feature>
<feature type="transmembrane region" description="Helical" evidence="6">
    <location>
        <begin position="21"/>
        <end position="40"/>
    </location>
</feature>
<dbReference type="GO" id="GO:0043709">
    <property type="term" value="P:cell adhesion involved in single-species biofilm formation"/>
    <property type="evidence" value="ECO:0007669"/>
    <property type="project" value="TreeGrafter"/>
</dbReference>
<protein>
    <recommendedName>
        <fullName evidence="3">diguanylate cyclase</fullName>
        <ecNumber evidence="3">2.7.7.65</ecNumber>
    </recommendedName>
</protein>
<dbReference type="Gene3D" id="3.30.70.270">
    <property type="match status" value="1"/>
</dbReference>
<dbReference type="PROSITE" id="PS50887">
    <property type="entry name" value="GGDEF"/>
    <property type="match status" value="1"/>
</dbReference>
<dbReference type="GO" id="GO:1902201">
    <property type="term" value="P:negative regulation of bacterial-type flagellum-dependent cell motility"/>
    <property type="evidence" value="ECO:0007669"/>
    <property type="project" value="TreeGrafter"/>
</dbReference>
<keyword evidence="5" id="KW-0175">Coiled coil</keyword>
<comment type="catalytic activity">
    <reaction evidence="4">
        <text>2 GTP = 3',3'-c-di-GMP + 2 diphosphate</text>
        <dbReference type="Rhea" id="RHEA:24898"/>
        <dbReference type="ChEBI" id="CHEBI:33019"/>
        <dbReference type="ChEBI" id="CHEBI:37565"/>
        <dbReference type="ChEBI" id="CHEBI:58805"/>
        <dbReference type="EC" id="2.7.7.65"/>
    </reaction>
</comment>
<evidence type="ECO:0000256" key="5">
    <source>
        <dbReference type="SAM" id="Coils"/>
    </source>
</evidence>
<dbReference type="InterPro" id="IPR029787">
    <property type="entry name" value="Nucleotide_cyclase"/>
</dbReference>
<evidence type="ECO:0000256" key="6">
    <source>
        <dbReference type="SAM" id="Phobius"/>
    </source>
</evidence>
<dbReference type="PANTHER" id="PTHR45138">
    <property type="entry name" value="REGULATORY COMPONENTS OF SENSORY TRANSDUCTION SYSTEM"/>
    <property type="match status" value="1"/>
</dbReference>
<dbReference type="GO" id="GO:0052621">
    <property type="term" value="F:diguanylate cyclase activity"/>
    <property type="evidence" value="ECO:0007669"/>
    <property type="project" value="UniProtKB-EC"/>
</dbReference>
<evidence type="ECO:0000256" key="4">
    <source>
        <dbReference type="ARBA" id="ARBA00034247"/>
    </source>
</evidence>
<dbReference type="SMART" id="SM00267">
    <property type="entry name" value="GGDEF"/>
    <property type="match status" value="1"/>
</dbReference>
<name>A0A1H7MHZ4_9GAMM</name>
<dbReference type="EC" id="2.7.7.65" evidence="3"/>
<feature type="transmembrane region" description="Helical" evidence="6">
    <location>
        <begin position="104"/>
        <end position="121"/>
    </location>
</feature>
<reference evidence="8 9" key="1">
    <citation type="submission" date="2016-10" db="EMBL/GenBank/DDBJ databases">
        <authorList>
            <person name="de Groot N.N."/>
        </authorList>
    </citation>
    <scope>NUCLEOTIDE SEQUENCE [LARGE SCALE GENOMIC DNA]</scope>
    <source>
        <strain evidence="8 9">JCM 19513</strain>
    </source>
</reference>
<dbReference type="GO" id="GO:0005886">
    <property type="term" value="C:plasma membrane"/>
    <property type="evidence" value="ECO:0007669"/>
    <property type="project" value="UniProtKB-SubCell"/>
</dbReference>
<proteinExistence type="predicted"/>
<sequence>MHKKDTSQGAQRLRLQRWATGFCTQLIGLLLYLFGQWLGVINTPAWVTWQLAISLIACCGLCLYLLLSQKNLRFSDPGLTELQILLGILWSSQFYFFLPTLRGEVLAVFLPFLFFGAYYFNHWQYARVSLFAFAINAAAVGVSSYLYGNADLRLELYRLVLFAALLTAISIIGSRLSAVRRALRRSQRELEQSNQRIRQQSQLDELTHTFNRRHLDEQLNVLQQKFALHNQVFSVVMLDLDHFKQINDQHGHLVGDDVLKQFAAFVKRHLRESDSASNLSSLARFGGEEFVLLLPKTTEEQALQCANRLLEALQQGALSIEPNTLELSFSAGVAQIESNEAAEQLLLRADLALYQAKQQGRQRCIAASSLTCKA</sequence>
<dbReference type="SUPFAM" id="SSF55073">
    <property type="entry name" value="Nucleotide cyclase"/>
    <property type="match status" value="1"/>
</dbReference>
<dbReference type="Proteomes" id="UP000185766">
    <property type="component" value="Unassembled WGS sequence"/>
</dbReference>
<evidence type="ECO:0000256" key="2">
    <source>
        <dbReference type="ARBA" id="ARBA00004533"/>
    </source>
</evidence>
<dbReference type="STRING" id="1429083.GCA_001885685_00015"/>
<dbReference type="InterPro" id="IPR000160">
    <property type="entry name" value="GGDEF_dom"/>
</dbReference>
<dbReference type="RefSeq" id="WP_071872604.1">
    <property type="nucleotide sequence ID" value="NZ_FOAS01000008.1"/>
</dbReference>
<comment type="subcellular location">
    <subcellularLocation>
        <location evidence="2">Cell inner membrane</location>
    </subcellularLocation>
</comment>
<dbReference type="OrthoDB" id="9759607at2"/>
<evidence type="ECO:0000313" key="8">
    <source>
        <dbReference type="EMBL" id="SEL10906.1"/>
    </source>
</evidence>
<dbReference type="EMBL" id="FOAS01000008">
    <property type="protein sequence ID" value="SEL10906.1"/>
    <property type="molecule type" value="Genomic_DNA"/>
</dbReference>
<keyword evidence="6" id="KW-0812">Transmembrane</keyword>
<dbReference type="InterPro" id="IPR043128">
    <property type="entry name" value="Rev_trsase/Diguanyl_cyclase"/>
</dbReference>
<accession>A0A1H7MHZ4</accession>
<evidence type="ECO:0000259" key="7">
    <source>
        <dbReference type="PROSITE" id="PS50887"/>
    </source>
</evidence>
<evidence type="ECO:0000313" key="9">
    <source>
        <dbReference type="Proteomes" id="UP000185766"/>
    </source>
</evidence>
<dbReference type="PANTHER" id="PTHR45138:SF9">
    <property type="entry name" value="DIGUANYLATE CYCLASE DGCM-RELATED"/>
    <property type="match status" value="1"/>
</dbReference>
<dbReference type="AlphaFoldDB" id="A0A1H7MHZ4"/>
<feature type="transmembrane region" description="Helical" evidence="6">
    <location>
        <begin position="79"/>
        <end position="98"/>
    </location>
</feature>
<evidence type="ECO:0000256" key="1">
    <source>
        <dbReference type="ARBA" id="ARBA00001946"/>
    </source>
</evidence>
<feature type="domain" description="GGDEF" evidence="7">
    <location>
        <begin position="231"/>
        <end position="369"/>
    </location>
</feature>
<keyword evidence="9" id="KW-1185">Reference proteome</keyword>
<evidence type="ECO:0000256" key="3">
    <source>
        <dbReference type="ARBA" id="ARBA00012528"/>
    </source>
</evidence>
<dbReference type="CDD" id="cd01949">
    <property type="entry name" value="GGDEF"/>
    <property type="match status" value="1"/>
</dbReference>
<keyword evidence="6" id="KW-0472">Membrane</keyword>
<dbReference type="NCBIfam" id="TIGR00254">
    <property type="entry name" value="GGDEF"/>
    <property type="match status" value="1"/>
</dbReference>
<feature type="transmembrane region" description="Helical" evidence="6">
    <location>
        <begin position="128"/>
        <end position="147"/>
    </location>
</feature>
<dbReference type="FunFam" id="3.30.70.270:FF:000001">
    <property type="entry name" value="Diguanylate cyclase domain protein"/>
    <property type="match status" value="1"/>
</dbReference>
<organism evidence="8 9">
    <name type="scientific">Atopomonas hussainii</name>
    <dbReference type="NCBI Taxonomy" id="1429083"/>
    <lineage>
        <taxon>Bacteria</taxon>
        <taxon>Pseudomonadati</taxon>
        <taxon>Pseudomonadota</taxon>
        <taxon>Gammaproteobacteria</taxon>
        <taxon>Pseudomonadales</taxon>
        <taxon>Pseudomonadaceae</taxon>
        <taxon>Atopomonas</taxon>
    </lineage>
</organism>
<feature type="transmembrane region" description="Helical" evidence="6">
    <location>
        <begin position="46"/>
        <end position="67"/>
    </location>
</feature>
<dbReference type="Pfam" id="PF00990">
    <property type="entry name" value="GGDEF"/>
    <property type="match status" value="1"/>
</dbReference>
<gene>
    <name evidence="8" type="ORF">SAMN05216214_10876</name>
</gene>
<comment type="cofactor">
    <cofactor evidence="1">
        <name>Mg(2+)</name>
        <dbReference type="ChEBI" id="CHEBI:18420"/>
    </cofactor>
</comment>